<feature type="transmembrane region" description="Helical" evidence="6">
    <location>
        <begin position="198"/>
        <end position="216"/>
    </location>
</feature>
<gene>
    <name evidence="8" type="ORF">CLOSYM_02138</name>
</gene>
<comment type="subcellular location">
    <subcellularLocation>
        <location evidence="1">Cell membrane</location>
        <topology evidence="1">Multi-pass membrane protein</topology>
    </subcellularLocation>
</comment>
<feature type="transmembrane region" description="Helical" evidence="6">
    <location>
        <begin position="49"/>
        <end position="70"/>
    </location>
</feature>
<feature type="transmembrane region" description="Helical" evidence="6">
    <location>
        <begin position="131"/>
        <end position="153"/>
    </location>
</feature>
<dbReference type="EMBL" id="AWSU01000162">
    <property type="protein sequence ID" value="ERI77241.1"/>
    <property type="molecule type" value="Genomic_DNA"/>
</dbReference>
<evidence type="ECO:0000259" key="7">
    <source>
        <dbReference type="Pfam" id="PF09924"/>
    </source>
</evidence>
<dbReference type="Proteomes" id="UP000016491">
    <property type="component" value="Unassembled WGS sequence"/>
</dbReference>
<dbReference type="GO" id="GO:0005886">
    <property type="term" value="C:plasma membrane"/>
    <property type="evidence" value="ECO:0007669"/>
    <property type="project" value="UniProtKB-SubCell"/>
</dbReference>
<feature type="domain" description="Phosphatidylglycerol lysyltransferase C-terminal" evidence="7">
    <location>
        <begin position="267"/>
        <end position="560"/>
    </location>
</feature>
<sequence length="601" mass="68334">MGRNYSWIKLHSDKNIWNVFIRLSESIFRKETAMNHNTQINTRIKLENIVILFIVLASLALLILSFLPSLPVSAAVRVSLEMGKMVQRAFSIVLLAVSLQLMKRRRAAWYITIFILLLNFIRGFSEFRHPARLVIMAVDLVLLIIFVCFREDFCCPSSKRSKKAAAVFLLLSLAGIAANAGLSYHYMKLGSPDNAGSLWDSLVSGTGMIFGMGDGLQGMYGKTKYEMAIFWFSWGCILAAVTYAAKPWFQSRRSGKSDIQHARTLLGLYSQNPCSYLALEDDKYLYFGSGRDGVIPYGTVGETVIVNGDPVCADEDFPALLEEFKEFCQKSAHKLFFLSVTDHFLEEYRKQGFGCVKCGEEARFRLSEYELSGKKGAKMRMNLNHAAKAGVTVQEYRVLEQRDPVIEQEFERITQEWLQEKKSSLLKFTLGSVGLDEPMDKRYFYALDASGKMAAFIVFVPFLGKKGYMADVTRHGKEAPGGVMETIIYQAFQIFCQEGVEYGSLGVAPLAGLEENSSNMVERLLRFVYDHLNDCYGFRDLYRAKEKYSPTEWVPSYYVYLPRIPTPDMFYAVARIQNPRGMWDYAVAFVKGRFKKKEAHQ</sequence>
<dbReference type="Pfam" id="PF09924">
    <property type="entry name" value="LPG_synthase_C"/>
    <property type="match status" value="1"/>
</dbReference>
<dbReference type="PANTHER" id="PTHR34697">
    <property type="entry name" value="PHOSPHATIDYLGLYCEROL LYSYLTRANSFERASE"/>
    <property type="match status" value="1"/>
</dbReference>
<protein>
    <recommendedName>
        <fullName evidence="7">Phosphatidylglycerol lysyltransferase C-terminal domain-containing protein</fullName>
    </recommendedName>
</protein>
<evidence type="ECO:0000256" key="5">
    <source>
        <dbReference type="ARBA" id="ARBA00023136"/>
    </source>
</evidence>
<feature type="transmembrane region" description="Helical" evidence="6">
    <location>
        <begin position="85"/>
        <end position="102"/>
    </location>
</feature>
<dbReference type="InterPro" id="IPR016181">
    <property type="entry name" value="Acyl_CoA_acyltransferase"/>
</dbReference>
<keyword evidence="5 6" id="KW-0472">Membrane</keyword>
<dbReference type="InterPro" id="IPR051211">
    <property type="entry name" value="PG_lysyltransferase"/>
</dbReference>
<keyword evidence="3 6" id="KW-0812">Transmembrane</keyword>
<evidence type="ECO:0000256" key="4">
    <source>
        <dbReference type="ARBA" id="ARBA00022989"/>
    </source>
</evidence>
<proteinExistence type="predicted"/>
<keyword evidence="2" id="KW-1003">Cell membrane</keyword>
<evidence type="ECO:0000256" key="6">
    <source>
        <dbReference type="SAM" id="Phobius"/>
    </source>
</evidence>
<dbReference type="PANTHER" id="PTHR34697:SF2">
    <property type="entry name" value="PHOSPHATIDYLGLYCEROL LYSYLTRANSFERASE"/>
    <property type="match status" value="1"/>
</dbReference>
<evidence type="ECO:0000256" key="3">
    <source>
        <dbReference type="ARBA" id="ARBA00022692"/>
    </source>
</evidence>
<evidence type="ECO:0000313" key="9">
    <source>
        <dbReference type="Proteomes" id="UP000016491"/>
    </source>
</evidence>
<dbReference type="InterPro" id="IPR024320">
    <property type="entry name" value="LPG_synthase_C"/>
</dbReference>
<accession>A0ABC9TYB8</accession>
<name>A0ABC9TYB8_CLOSY</name>
<organism evidence="8 9">
    <name type="scientific">[Clostridium] symbiosum ATCC 14940</name>
    <dbReference type="NCBI Taxonomy" id="411472"/>
    <lineage>
        <taxon>Bacteria</taxon>
        <taxon>Bacillati</taxon>
        <taxon>Bacillota</taxon>
        <taxon>Clostridia</taxon>
        <taxon>Lachnospirales</taxon>
        <taxon>Lachnospiraceae</taxon>
        <taxon>Otoolea</taxon>
    </lineage>
</organism>
<feature type="transmembrane region" description="Helical" evidence="6">
    <location>
        <begin position="107"/>
        <end position="125"/>
    </location>
</feature>
<evidence type="ECO:0000256" key="1">
    <source>
        <dbReference type="ARBA" id="ARBA00004651"/>
    </source>
</evidence>
<reference evidence="8 9" key="1">
    <citation type="submission" date="2013-07" db="EMBL/GenBank/DDBJ databases">
        <authorList>
            <person name="Weinstock G."/>
            <person name="Sodergren E."/>
            <person name="Wylie T."/>
            <person name="Fulton L."/>
            <person name="Fulton R."/>
            <person name="Fronick C."/>
            <person name="O'Laughlin M."/>
            <person name="Godfrey J."/>
            <person name="Miner T."/>
            <person name="Herter B."/>
            <person name="Appelbaum E."/>
            <person name="Cordes M."/>
            <person name="Lek S."/>
            <person name="Wollam A."/>
            <person name="Pepin K.H."/>
            <person name="Palsikar V.B."/>
            <person name="Mitreva M."/>
            <person name="Wilson R.K."/>
        </authorList>
    </citation>
    <scope>NUCLEOTIDE SEQUENCE [LARGE SCALE GENOMIC DNA]</scope>
    <source>
        <strain evidence="8 9">ATCC 14940</strain>
    </source>
</reference>
<feature type="transmembrane region" description="Helical" evidence="6">
    <location>
        <begin position="165"/>
        <end position="186"/>
    </location>
</feature>
<comment type="caution">
    <text evidence="8">The sequence shown here is derived from an EMBL/GenBank/DDBJ whole genome shotgun (WGS) entry which is preliminary data.</text>
</comment>
<keyword evidence="4 6" id="KW-1133">Transmembrane helix</keyword>
<evidence type="ECO:0000256" key="2">
    <source>
        <dbReference type="ARBA" id="ARBA00022475"/>
    </source>
</evidence>
<dbReference type="SUPFAM" id="SSF55729">
    <property type="entry name" value="Acyl-CoA N-acyltransferases (Nat)"/>
    <property type="match status" value="1"/>
</dbReference>
<feature type="transmembrane region" description="Helical" evidence="6">
    <location>
        <begin position="228"/>
        <end position="249"/>
    </location>
</feature>
<evidence type="ECO:0000313" key="8">
    <source>
        <dbReference type="EMBL" id="ERI77241.1"/>
    </source>
</evidence>
<dbReference type="AlphaFoldDB" id="A0ABC9TYB8"/>